<sequence>MPDASKPLFSRPALAAVMLLSTLAIWLLNLTAPSTKLPTPIIKTWSTESGIPVTWLSQSQWENSNKLEIRLVFNAEYSNPAIIRATLDMLLGDSLPLSTASINQRFSPLAARALSHYDTDNQIIGVTMNSEPDYLIPSLSLMTRWLQTPDFKPRSFDQWQRQQQTALSAPQSSWQPFSAKPVADFSDLSLDQMKDYYQSLKNAAASIIIIGHMTSESEERITRALNTISQDYRRSPPNPPIMQSETMNPNNQIVRPASTMGAPWQSQSAVELKPISSVEEWLSLQIWGTDLVATLNQQAHIDFVQLALNLSVQPPWVWWQTQYRNTLTLEPNTIQEANSEASMKSLALLEPLPSTRDPEHFQALMDAFKAQLEQQTLSPTWWSDIATQVTHEGGALTLENFAADYQDAITRFTIEDYQSALETLLKPSSYQEIQVYQ</sequence>
<evidence type="ECO:0000313" key="2">
    <source>
        <dbReference type="Proteomes" id="UP000280507"/>
    </source>
</evidence>
<dbReference type="OrthoDB" id="6104154at2"/>
<dbReference type="SUPFAM" id="SSF63411">
    <property type="entry name" value="LuxS/MPP-like metallohydrolase"/>
    <property type="match status" value="1"/>
</dbReference>
<comment type="caution">
    <text evidence="1">The sequence shown here is derived from an EMBL/GenBank/DDBJ whole genome shotgun (WGS) entry which is preliminary data.</text>
</comment>
<dbReference type="EMBL" id="RIZG01000003">
    <property type="protein sequence ID" value="RNF51789.1"/>
    <property type="molecule type" value="Genomic_DNA"/>
</dbReference>
<evidence type="ECO:0000313" key="1">
    <source>
        <dbReference type="EMBL" id="RNF51789.1"/>
    </source>
</evidence>
<reference evidence="1 2" key="1">
    <citation type="journal article" date="2012" name="Int. J. Syst. Evol. Microbiol.">
        <title>Marinomonas hwangdonensis sp. nov., isolated from seawater.</title>
        <authorList>
            <person name="Jung Y.T."/>
            <person name="Oh T.K."/>
            <person name="Yoon J.H."/>
        </authorList>
    </citation>
    <scope>NUCLEOTIDE SEQUENCE [LARGE SCALE GENOMIC DNA]</scope>
    <source>
        <strain evidence="1 2">HDW-15</strain>
    </source>
</reference>
<proteinExistence type="predicted"/>
<name>A0A3M8Q6T3_9GAMM</name>
<dbReference type="GO" id="GO:0046872">
    <property type="term" value="F:metal ion binding"/>
    <property type="evidence" value="ECO:0007669"/>
    <property type="project" value="InterPro"/>
</dbReference>
<dbReference type="RefSeq" id="WP_123095357.1">
    <property type="nucleotide sequence ID" value="NZ_RIZG01000003.1"/>
</dbReference>
<organism evidence="1 2">
    <name type="scientific">Marinomonas hwangdonensis</name>
    <dbReference type="NCBI Taxonomy" id="1053647"/>
    <lineage>
        <taxon>Bacteria</taxon>
        <taxon>Pseudomonadati</taxon>
        <taxon>Pseudomonadota</taxon>
        <taxon>Gammaproteobacteria</taxon>
        <taxon>Oceanospirillales</taxon>
        <taxon>Oceanospirillaceae</taxon>
        <taxon>Marinomonas</taxon>
    </lineage>
</organism>
<dbReference type="Proteomes" id="UP000280507">
    <property type="component" value="Unassembled WGS sequence"/>
</dbReference>
<protein>
    <submittedName>
        <fullName evidence="1">Insulinase family protein</fullName>
    </submittedName>
</protein>
<accession>A0A3M8Q6T3</accession>
<gene>
    <name evidence="1" type="ORF">EBI00_07850</name>
</gene>
<dbReference type="InterPro" id="IPR011249">
    <property type="entry name" value="Metalloenz_LuxS/M16"/>
</dbReference>
<keyword evidence="2" id="KW-1185">Reference proteome</keyword>
<dbReference type="AlphaFoldDB" id="A0A3M8Q6T3"/>